<comment type="caution">
    <text evidence="2">The sequence shown here is derived from an EMBL/GenBank/DDBJ whole genome shotgun (WGS) entry which is preliminary data.</text>
</comment>
<feature type="transmembrane region" description="Helical" evidence="1">
    <location>
        <begin position="12"/>
        <end position="34"/>
    </location>
</feature>
<accession>A0ABQ1MTY8</accession>
<name>A0ABQ1MTY8_9SPHI</name>
<dbReference type="EMBL" id="BMIK01000026">
    <property type="protein sequence ID" value="GGC46980.1"/>
    <property type="molecule type" value="Genomic_DNA"/>
</dbReference>
<keyword evidence="1" id="KW-1133">Transmembrane helix</keyword>
<gene>
    <name evidence="2" type="ORF">GCM10011386_43920</name>
</gene>
<evidence type="ECO:0000256" key="1">
    <source>
        <dbReference type="SAM" id="Phobius"/>
    </source>
</evidence>
<keyword evidence="1" id="KW-0472">Membrane</keyword>
<organism evidence="2 3">
    <name type="scientific">Parapedobacter defluvii</name>
    <dbReference type="NCBI Taxonomy" id="2045106"/>
    <lineage>
        <taxon>Bacteria</taxon>
        <taxon>Pseudomonadati</taxon>
        <taxon>Bacteroidota</taxon>
        <taxon>Sphingobacteriia</taxon>
        <taxon>Sphingobacteriales</taxon>
        <taxon>Sphingobacteriaceae</taxon>
        <taxon>Parapedobacter</taxon>
    </lineage>
</organism>
<proteinExistence type="predicted"/>
<evidence type="ECO:0000313" key="2">
    <source>
        <dbReference type="EMBL" id="GGC46980.1"/>
    </source>
</evidence>
<keyword evidence="3" id="KW-1185">Reference proteome</keyword>
<protein>
    <submittedName>
        <fullName evidence="2">Uncharacterized protein</fullName>
    </submittedName>
</protein>
<sequence length="81" mass="9600">MGVFAITLWRLFIKNIGALITLYLFMGLFLVPFIPFRDKMKKLHKMADETDPIDIYITYFLFSNIIISSFFLFMAYFKLSP</sequence>
<reference evidence="3" key="1">
    <citation type="journal article" date="2019" name="Int. J. Syst. Evol. Microbiol.">
        <title>The Global Catalogue of Microorganisms (GCM) 10K type strain sequencing project: providing services to taxonomists for standard genome sequencing and annotation.</title>
        <authorList>
            <consortium name="The Broad Institute Genomics Platform"/>
            <consortium name="The Broad Institute Genome Sequencing Center for Infectious Disease"/>
            <person name="Wu L."/>
            <person name="Ma J."/>
        </authorList>
    </citation>
    <scope>NUCLEOTIDE SEQUENCE [LARGE SCALE GENOMIC DNA]</scope>
    <source>
        <strain evidence="3">CGMCC 1.15342</strain>
    </source>
</reference>
<dbReference type="Proteomes" id="UP000597338">
    <property type="component" value="Unassembled WGS sequence"/>
</dbReference>
<keyword evidence="1" id="KW-0812">Transmembrane</keyword>
<evidence type="ECO:0000313" key="3">
    <source>
        <dbReference type="Proteomes" id="UP000597338"/>
    </source>
</evidence>
<feature type="transmembrane region" description="Helical" evidence="1">
    <location>
        <begin position="55"/>
        <end position="77"/>
    </location>
</feature>